<dbReference type="Proteomes" id="UP000001623">
    <property type="component" value="Chromosome"/>
</dbReference>
<dbReference type="SUPFAM" id="SSF49764">
    <property type="entry name" value="HSP20-like chaperones"/>
    <property type="match status" value="1"/>
</dbReference>
<comment type="similarity">
    <text evidence="2 3">Belongs to the small heat shock protein (HSP20) family.</text>
</comment>
<evidence type="ECO:0000256" key="3">
    <source>
        <dbReference type="RuleBase" id="RU003616"/>
    </source>
</evidence>
<dbReference type="STRING" id="536019.Mesop_4316"/>
<dbReference type="PANTHER" id="PTHR47062">
    <property type="match status" value="1"/>
</dbReference>
<evidence type="ECO:0000256" key="1">
    <source>
        <dbReference type="ARBA" id="ARBA00023016"/>
    </source>
</evidence>
<dbReference type="PANTHER" id="PTHR47062:SF1">
    <property type="entry name" value="SMALL HEAT SHOCK PROTEIN IBPA"/>
    <property type="match status" value="1"/>
</dbReference>
<dbReference type="InterPro" id="IPR002068">
    <property type="entry name" value="A-crystallin/Hsp20_dom"/>
</dbReference>
<keyword evidence="1 5" id="KW-0346">Stress response</keyword>
<dbReference type="eggNOG" id="COG0071">
    <property type="taxonomic scope" value="Bacteria"/>
</dbReference>
<accession>F7Y9M0</accession>
<evidence type="ECO:0000259" key="4">
    <source>
        <dbReference type="PROSITE" id="PS01031"/>
    </source>
</evidence>
<dbReference type="Pfam" id="PF00011">
    <property type="entry name" value="HSP20"/>
    <property type="match status" value="1"/>
</dbReference>
<dbReference type="KEGG" id="mop:Mesop_4316"/>
<gene>
    <name evidence="5" type="ordered locus">Mesop_4316</name>
</gene>
<dbReference type="PROSITE" id="PS01031">
    <property type="entry name" value="SHSP"/>
    <property type="match status" value="1"/>
</dbReference>
<dbReference type="HOGENOM" id="CLU_046737_4_1_5"/>
<organism evidence="5 6">
    <name type="scientific">Mesorhizobium opportunistum (strain LMG 24607 / HAMBI 3007 / WSM2075)</name>
    <dbReference type="NCBI Taxonomy" id="536019"/>
    <lineage>
        <taxon>Bacteria</taxon>
        <taxon>Pseudomonadati</taxon>
        <taxon>Pseudomonadota</taxon>
        <taxon>Alphaproteobacteria</taxon>
        <taxon>Hyphomicrobiales</taxon>
        <taxon>Phyllobacteriaceae</taxon>
        <taxon>Mesorhizobium</taxon>
    </lineage>
</organism>
<reference evidence="5 6" key="1">
    <citation type="submission" date="2010-10" db="EMBL/GenBank/DDBJ databases">
        <title>Complete sequence of Mesorhizobium opportunistum WSM2075.</title>
        <authorList>
            <consortium name="US DOE Joint Genome Institute"/>
            <person name="Lucas S."/>
            <person name="Copeland A."/>
            <person name="Lapidus A."/>
            <person name="Cheng J.-F."/>
            <person name="Bruce D."/>
            <person name="Goodwin L."/>
            <person name="Pitluck S."/>
            <person name="Chertkov O."/>
            <person name="Misra M."/>
            <person name="Detter J.C."/>
            <person name="Han C."/>
            <person name="Tapia R."/>
            <person name="Land M."/>
            <person name="Hauser L."/>
            <person name="Kyrpides N."/>
            <person name="Ovchinnikova G."/>
            <person name="Mavrommatis K.M."/>
            <person name="Tiwari R.P."/>
            <person name="Howieson J.G."/>
            <person name="O'Hara G.W."/>
            <person name="Nandasena K.G."/>
            <person name="Woyke T."/>
        </authorList>
    </citation>
    <scope>NUCLEOTIDE SEQUENCE [LARGE SCALE GENOMIC DNA]</scope>
    <source>
        <strain evidence="6">LMG 24607 / HAMBI 3007 / WSM2075</strain>
    </source>
</reference>
<dbReference type="CDD" id="cd06470">
    <property type="entry name" value="ACD_IbpA-B_like"/>
    <property type="match status" value="1"/>
</dbReference>
<evidence type="ECO:0000313" key="6">
    <source>
        <dbReference type="Proteomes" id="UP000001623"/>
    </source>
</evidence>
<name>F7Y9M0_MESOW</name>
<dbReference type="Gene3D" id="2.60.40.790">
    <property type="match status" value="1"/>
</dbReference>
<dbReference type="InterPro" id="IPR037913">
    <property type="entry name" value="ACD_IbpA/B"/>
</dbReference>
<evidence type="ECO:0000256" key="2">
    <source>
        <dbReference type="PROSITE-ProRule" id="PRU00285"/>
    </source>
</evidence>
<proteinExistence type="inferred from homology"/>
<feature type="domain" description="SHSP" evidence="4">
    <location>
        <begin position="38"/>
        <end position="148"/>
    </location>
</feature>
<protein>
    <submittedName>
        <fullName evidence="5">Heat shock protein Hsp20</fullName>
    </submittedName>
</protein>
<dbReference type="EMBL" id="CP002279">
    <property type="protein sequence ID" value="AEH88746.1"/>
    <property type="molecule type" value="Genomic_DNA"/>
</dbReference>
<dbReference type="AlphaFoldDB" id="F7Y9M0"/>
<dbReference type="InterPro" id="IPR008978">
    <property type="entry name" value="HSP20-like_chaperone"/>
</dbReference>
<evidence type="ECO:0000313" key="5">
    <source>
        <dbReference type="EMBL" id="AEH88746.1"/>
    </source>
</evidence>
<sequence length="164" mass="18346">MLLKGGYGYEDKPRFYPLVPVQHRLRSHFDLLENASRVTAIDNWPPYNIAKTGEDDYRITMAVAGFSQEQLTITHQPNLLLVSGSQSGDDNGQYLYRGVPGHAFERQFELADHVKVVGASLENGLLNIDLKRELPEEMKPRRIAIAGSTAQAKPRQIEGEKNAA</sequence>